<dbReference type="Proteomes" id="UP000248897">
    <property type="component" value="Chromosome 1"/>
</dbReference>
<protein>
    <submittedName>
        <fullName evidence="1">Uncharacterized protein</fullName>
    </submittedName>
</protein>
<accession>A0A2X4XQW9</accession>
<name>A0A2X4XQW9_SERPL</name>
<proteinExistence type="predicted"/>
<dbReference type="AlphaFoldDB" id="A0A2X4XQW9"/>
<reference evidence="1 2" key="1">
    <citation type="submission" date="2018-06" db="EMBL/GenBank/DDBJ databases">
        <authorList>
            <consortium name="Pathogen Informatics"/>
            <person name="Doyle S."/>
        </authorList>
    </citation>
    <scope>NUCLEOTIDE SEQUENCE [LARGE SCALE GENOMIC DNA]</scope>
    <source>
        <strain evidence="1 2">NCTC12961</strain>
    </source>
</reference>
<gene>
    <name evidence="1" type="ORF">NCTC12961_02705</name>
</gene>
<evidence type="ECO:0000313" key="2">
    <source>
        <dbReference type="Proteomes" id="UP000248897"/>
    </source>
</evidence>
<sequence>MNILHYAVNLQLLDNIVIHDLNGLMSLANESGAIKNPALAGFSYGINAVGGC</sequence>
<organism evidence="1 2">
    <name type="scientific">Serratia plymuthica</name>
    <dbReference type="NCBI Taxonomy" id="82996"/>
    <lineage>
        <taxon>Bacteria</taxon>
        <taxon>Pseudomonadati</taxon>
        <taxon>Pseudomonadota</taxon>
        <taxon>Gammaproteobacteria</taxon>
        <taxon>Enterobacterales</taxon>
        <taxon>Yersiniaceae</taxon>
        <taxon>Serratia</taxon>
    </lineage>
</organism>
<dbReference type="EMBL" id="LS483469">
    <property type="protein sequence ID" value="SQI39084.1"/>
    <property type="molecule type" value="Genomic_DNA"/>
</dbReference>
<evidence type="ECO:0000313" key="1">
    <source>
        <dbReference type="EMBL" id="SQI39084.1"/>
    </source>
</evidence>